<dbReference type="InterPro" id="IPR050772">
    <property type="entry name" value="Hydratase-Decarb/MhpD_sf"/>
</dbReference>
<dbReference type="GO" id="GO:0005737">
    <property type="term" value="C:cytoplasm"/>
    <property type="evidence" value="ECO:0007669"/>
    <property type="project" value="TreeGrafter"/>
</dbReference>
<dbReference type="RefSeq" id="WP_277833652.1">
    <property type="nucleotide sequence ID" value="NZ_JAAIVF010000005.1"/>
</dbReference>
<comment type="caution">
    <text evidence="3">The sequence shown here is derived from an EMBL/GenBank/DDBJ whole genome shotgun (WGS) entry which is preliminary data.</text>
</comment>
<keyword evidence="4" id="KW-1185">Reference proteome</keyword>
<evidence type="ECO:0000313" key="3">
    <source>
        <dbReference type="EMBL" id="MDG3015186.1"/>
    </source>
</evidence>
<sequence length="261" mass="28104">MLSAAVRHDLAGRLSDAERNHVPIAPISGAFPEIDLVDAYEIQLINIRRRTEAGARVVGHKVGLTAKVMQEAIGVDEPDYGHLLDDMHYDEYVPVDASGFFAPRVEIELAFVLGKDLSGRACTVDEVLDATEFVTPSIELIDSRIRDWEITVVDTVADNASAVGFLLGQGRSGPREIDLTRIDATLRANGEVVAEGRTDAVLGHPARAVAWLAERVVRFGVELKAGDVILPGSCTRAVDAHAGDEFVAEFAGLGEVRVAIK</sequence>
<dbReference type="Pfam" id="PF01557">
    <property type="entry name" value="FAA_hydrolase"/>
    <property type="match status" value="1"/>
</dbReference>
<dbReference type="SUPFAM" id="SSF56529">
    <property type="entry name" value="FAH"/>
    <property type="match status" value="1"/>
</dbReference>
<evidence type="ECO:0000313" key="4">
    <source>
        <dbReference type="Proteomes" id="UP001152755"/>
    </source>
</evidence>
<evidence type="ECO:0000259" key="2">
    <source>
        <dbReference type="Pfam" id="PF01557"/>
    </source>
</evidence>
<dbReference type="Proteomes" id="UP001152755">
    <property type="component" value="Unassembled WGS sequence"/>
</dbReference>
<dbReference type="AlphaFoldDB" id="A0A9X4RHK1"/>
<gene>
    <name evidence="3" type="ORF">NVS88_11545</name>
</gene>
<keyword evidence="1" id="KW-0456">Lyase</keyword>
<dbReference type="Gene3D" id="3.90.850.10">
    <property type="entry name" value="Fumarylacetoacetase-like, C-terminal domain"/>
    <property type="match status" value="1"/>
</dbReference>
<dbReference type="PANTHER" id="PTHR30143">
    <property type="entry name" value="ACID HYDRATASE"/>
    <property type="match status" value="1"/>
</dbReference>
<proteinExistence type="predicted"/>
<dbReference type="EMBL" id="JANRHA010000006">
    <property type="protein sequence ID" value="MDG3015186.1"/>
    <property type="molecule type" value="Genomic_DNA"/>
</dbReference>
<dbReference type="GO" id="GO:0008684">
    <property type="term" value="F:2-oxopent-4-enoate hydratase activity"/>
    <property type="evidence" value="ECO:0007669"/>
    <property type="project" value="TreeGrafter"/>
</dbReference>
<evidence type="ECO:0000256" key="1">
    <source>
        <dbReference type="ARBA" id="ARBA00023239"/>
    </source>
</evidence>
<reference evidence="3" key="1">
    <citation type="submission" date="2022-08" db="EMBL/GenBank/DDBJ databases">
        <title>Genome analysis of Corynebacteriales strain.</title>
        <authorList>
            <person name="Lee S.D."/>
        </authorList>
    </citation>
    <scope>NUCLEOTIDE SEQUENCE</scope>
    <source>
        <strain evidence="3">D3-21</strain>
    </source>
</reference>
<dbReference type="PANTHER" id="PTHR30143:SF0">
    <property type="entry name" value="2-KETO-4-PENTENOATE HYDRATASE"/>
    <property type="match status" value="1"/>
</dbReference>
<accession>A0A9X4RHK1</accession>
<name>A0A9X4RHK1_9ACTN</name>
<protein>
    <submittedName>
        <fullName evidence="3">2-keto-4-pentenoate hydratase</fullName>
    </submittedName>
</protein>
<dbReference type="InterPro" id="IPR011234">
    <property type="entry name" value="Fumarylacetoacetase-like_C"/>
</dbReference>
<organism evidence="3 4">
    <name type="scientific">Speluncibacter jeojiensis</name>
    <dbReference type="NCBI Taxonomy" id="2710754"/>
    <lineage>
        <taxon>Bacteria</taxon>
        <taxon>Bacillati</taxon>
        <taxon>Actinomycetota</taxon>
        <taxon>Actinomycetes</taxon>
        <taxon>Mycobacteriales</taxon>
        <taxon>Speluncibacteraceae</taxon>
        <taxon>Speluncibacter</taxon>
    </lineage>
</organism>
<feature type="domain" description="Fumarylacetoacetase-like C-terminal" evidence="2">
    <location>
        <begin position="103"/>
        <end position="259"/>
    </location>
</feature>
<dbReference type="InterPro" id="IPR036663">
    <property type="entry name" value="Fumarylacetoacetase_C_sf"/>
</dbReference>